<dbReference type="PANTHER" id="PTHR12913:SF3">
    <property type="entry name" value="SI:DKEYP-121D4.3"/>
    <property type="match status" value="1"/>
</dbReference>
<dbReference type="InterPro" id="IPR012340">
    <property type="entry name" value="NA-bd_OB-fold"/>
</dbReference>
<dbReference type="PANTHER" id="PTHR12913">
    <property type="entry name" value="UNR PROTEIN N-RAS UPSTREAM GENE PROTEIN"/>
    <property type="match status" value="1"/>
</dbReference>
<sequence length="311" mass="34908">SEVKRIKSDPVSNLLSALQPTFGYIEREDLEKFQFSFDVFFGNPKALTPGVRVHFTACKEKNRAVATDVKVAPGGTENVDPEIYEAVVSQPIEEPQVCVAQQPGERQYPGQVYVTLGMVRTNLTFERKDSTVTLLKDDQVLINVLNDIITEKRRATNIKPKIPATFSSTRETREKVEQFRLAHLLKENEGVIKSEEHGELLFEAKENLSDVDFTEEDINEDVEFTLITLRAGKRAIRIKRVKEPLLLTLCGASSSASEETESVSTNGENVSIRPDRMRSSSKVNMEPHMVLDPELYEGIVSQTIIEPKVGL</sequence>
<organism evidence="2 3">
    <name type="scientific">Goodea atripinnis</name>
    <dbReference type="NCBI Taxonomy" id="208336"/>
    <lineage>
        <taxon>Eukaryota</taxon>
        <taxon>Metazoa</taxon>
        <taxon>Chordata</taxon>
        <taxon>Craniata</taxon>
        <taxon>Vertebrata</taxon>
        <taxon>Euteleostomi</taxon>
        <taxon>Actinopterygii</taxon>
        <taxon>Neopterygii</taxon>
        <taxon>Teleostei</taxon>
        <taxon>Neoteleostei</taxon>
        <taxon>Acanthomorphata</taxon>
        <taxon>Ovalentaria</taxon>
        <taxon>Atherinomorphae</taxon>
        <taxon>Cyprinodontiformes</taxon>
        <taxon>Goodeidae</taxon>
        <taxon>Goodea</taxon>
    </lineage>
</organism>
<protein>
    <submittedName>
        <fullName evidence="2">Uncharacterized protein</fullName>
    </submittedName>
</protein>
<feature type="region of interest" description="Disordered" evidence="1">
    <location>
        <begin position="256"/>
        <end position="279"/>
    </location>
</feature>
<name>A0ABV0Q2G3_9TELE</name>
<evidence type="ECO:0000313" key="3">
    <source>
        <dbReference type="Proteomes" id="UP001476798"/>
    </source>
</evidence>
<proteinExistence type="predicted"/>
<comment type="caution">
    <text evidence="2">The sequence shown here is derived from an EMBL/GenBank/DDBJ whole genome shotgun (WGS) entry which is preliminary data.</text>
</comment>
<gene>
    <name evidence="2" type="ORF">GOODEAATRI_030813</name>
</gene>
<keyword evidence="3" id="KW-1185">Reference proteome</keyword>
<evidence type="ECO:0000256" key="1">
    <source>
        <dbReference type="SAM" id="MobiDB-lite"/>
    </source>
</evidence>
<feature type="compositionally biased region" description="Low complexity" evidence="1">
    <location>
        <begin position="256"/>
        <end position="265"/>
    </location>
</feature>
<accession>A0ABV0Q2G3</accession>
<dbReference type="Gene3D" id="2.40.50.140">
    <property type="entry name" value="Nucleic acid-binding proteins"/>
    <property type="match status" value="1"/>
</dbReference>
<dbReference type="EMBL" id="JAHRIO010094956">
    <property type="protein sequence ID" value="MEQ2189976.1"/>
    <property type="molecule type" value="Genomic_DNA"/>
</dbReference>
<evidence type="ECO:0000313" key="2">
    <source>
        <dbReference type="EMBL" id="MEQ2189976.1"/>
    </source>
</evidence>
<reference evidence="2 3" key="1">
    <citation type="submission" date="2021-06" db="EMBL/GenBank/DDBJ databases">
        <authorList>
            <person name="Palmer J.M."/>
        </authorList>
    </citation>
    <scope>NUCLEOTIDE SEQUENCE [LARGE SCALE GENOMIC DNA]</scope>
    <source>
        <strain evidence="2 3">GA_2019</strain>
        <tissue evidence="2">Muscle</tissue>
    </source>
</reference>
<dbReference type="Proteomes" id="UP001476798">
    <property type="component" value="Unassembled WGS sequence"/>
</dbReference>
<feature type="non-terminal residue" evidence="2">
    <location>
        <position position="1"/>
    </location>
</feature>